<accession>A0ABT4GT11</accession>
<sequence length="89" mass="10824">MKNTLTYRMHYRYIRFTGGACRGNLVCNRIPPDKQMEILRALTSKSQGLSRRLRQENPRWRNLILHRLEFTKNTNVKEKKRLPYRETLF</sequence>
<protein>
    <submittedName>
        <fullName evidence="1">Uncharacterized protein</fullName>
    </submittedName>
</protein>
<dbReference type="Proteomes" id="UP001527181">
    <property type="component" value="Unassembled WGS sequence"/>
</dbReference>
<keyword evidence="2" id="KW-1185">Reference proteome</keyword>
<reference evidence="1 2" key="1">
    <citation type="submission" date="2022-05" db="EMBL/GenBank/DDBJ databases">
        <title>Genome Sequencing of Bee-Associated Microbes.</title>
        <authorList>
            <person name="Dunlap C."/>
        </authorList>
    </citation>
    <scope>NUCLEOTIDE SEQUENCE [LARGE SCALE GENOMIC DNA]</scope>
    <source>
        <strain evidence="1 2">NRRL B-04010</strain>
    </source>
</reference>
<proteinExistence type="predicted"/>
<evidence type="ECO:0000313" key="1">
    <source>
        <dbReference type="EMBL" id="MCY9759830.1"/>
    </source>
</evidence>
<name>A0ABT4GT11_PAEAL</name>
<evidence type="ECO:0000313" key="2">
    <source>
        <dbReference type="Proteomes" id="UP001527181"/>
    </source>
</evidence>
<gene>
    <name evidence="1" type="ORF">M5X12_04480</name>
</gene>
<comment type="caution">
    <text evidence="1">The sequence shown here is derived from an EMBL/GenBank/DDBJ whole genome shotgun (WGS) entry which is preliminary data.</text>
</comment>
<dbReference type="EMBL" id="JAMDNP010000006">
    <property type="protein sequence ID" value="MCY9759830.1"/>
    <property type="molecule type" value="Genomic_DNA"/>
</dbReference>
<dbReference type="RefSeq" id="WP_268641049.1">
    <property type="nucleotide sequence ID" value="NZ_JAMDNP010000006.1"/>
</dbReference>
<organism evidence="1 2">
    <name type="scientific">Paenibacillus alvei</name>
    <name type="common">Bacillus alvei</name>
    <dbReference type="NCBI Taxonomy" id="44250"/>
    <lineage>
        <taxon>Bacteria</taxon>
        <taxon>Bacillati</taxon>
        <taxon>Bacillota</taxon>
        <taxon>Bacilli</taxon>
        <taxon>Bacillales</taxon>
        <taxon>Paenibacillaceae</taxon>
        <taxon>Paenibacillus</taxon>
    </lineage>
</organism>